<dbReference type="Pfam" id="PF18294">
    <property type="entry name" value="Pept_S41_N"/>
    <property type="match status" value="1"/>
</dbReference>
<evidence type="ECO:0000259" key="1">
    <source>
        <dbReference type="SMART" id="SM00245"/>
    </source>
</evidence>
<proteinExistence type="predicted"/>
<dbReference type="GO" id="GO:0030288">
    <property type="term" value="C:outer membrane-bounded periplasmic space"/>
    <property type="evidence" value="ECO:0007669"/>
    <property type="project" value="TreeGrafter"/>
</dbReference>
<organism evidence="2">
    <name type="scientific">gut metagenome</name>
    <dbReference type="NCBI Taxonomy" id="749906"/>
    <lineage>
        <taxon>unclassified sequences</taxon>
        <taxon>metagenomes</taxon>
        <taxon>organismal metagenomes</taxon>
    </lineage>
</organism>
<dbReference type="PANTHER" id="PTHR32060:SF30">
    <property type="entry name" value="CARBOXY-TERMINAL PROCESSING PROTEASE CTPA"/>
    <property type="match status" value="1"/>
</dbReference>
<dbReference type="SUPFAM" id="SSF52096">
    <property type="entry name" value="ClpP/crotonase"/>
    <property type="match status" value="1"/>
</dbReference>
<dbReference type="EMBL" id="AMCI01002101">
    <property type="protein sequence ID" value="EJX03621.1"/>
    <property type="molecule type" value="Genomic_DNA"/>
</dbReference>
<dbReference type="GO" id="GO:0007165">
    <property type="term" value="P:signal transduction"/>
    <property type="evidence" value="ECO:0007669"/>
    <property type="project" value="TreeGrafter"/>
</dbReference>
<sequence length="463" mass="52078">MTSLFLLASCGEDRSGEYYALVEDNLFIEQVMKEHYLWYDSIPEVKQMDYFAEPEEFLKKLVYRKAQNGKGDPYSYVESTATPPTPDTESFSRSFLQRTSTYGFDFELMNDPTGVSSHVFARVLYVLPQSPASEAGLQRGDWISAVGRDELTAQNYGYLMTGGATSFARESLVFDSENNASWVAFDTLQVGPARRVEINPFQVDTVYHIAGRKIAYLMYNEFSTGPNNQAEDTEYREQMRQRFARFRQEAPDAFILDLRYNPGGYLSCATDLASYLAPAAALGKVFCTTKYNNLTEPQKVDFPLNAALAGENLNLSKLYVLTSLFTASASEAVINGLRPYFGNDNLVVIGETTEGKNVAMQPYQDKRFPFIVWPVVAYVLNAEGSANYARGIQPTFELSERRLISPLYPLGDIREFLLHNTLEYITTGVMPDLPPAENPDTEVQGRSLFHSMSLRSLPGIRLQ</sequence>
<accession>J9CTT8</accession>
<dbReference type="Gene3D" id="3.90.226.10">
    <property type="entry name" value="2-enoyl-CoA Hydratase, Chain A, domain 1"/>
    <property type="match status" value="1"/>
</dbReference>
<name>J9CTT8_9ZZZZ</name>
<comment type="caution">
    <text evidence="2">The sequence shown here is derived from an EMBL/GenBank/DDBJ whole genome shotgun (WGS) entry which is preliminary data.</text>
</comment>
<dbReference type="GO" id="GO:0008236">
    <property type="term" value="F:serine-type peptidase activity"/>
    <property type="evidence" value="ECO:0007669"/>
    <property type="project" value="InterPro"/>
</dbReference>
<reference evidence="2" key="1">
    <citation type="journal article" date="2012" name="PLoS ONE">
        <title>Gene sets for utilization of primary and secondary nutrition supplies in the distal gut of endangered iberian lynx.</title>
        <authorList>
            <person name="Alcaide M."/>
            <person name="Messina E."/>
            <person name="Richter M."/>
            <person name="Bargiela R."/>
            <person name="Peplies J."/>
            <person name="Huws S.A."/>
            <person name="Newbold C.J."/>
            <person name="Golyshin P.N."/>
            <person name="Simon M.A."/>
            <person name="Lopez G."/>
            <person name="Yakimov M.M."/>
            <person name="Ferrer M."/>
        </authorList>
    </citation>
    <scope>NUCLEOTIDE SEQUENCE</scope>
</reference>
<protein>
    <submittedName>
        <fullName evidence="2">Peptidase, S41 family</fullName>
    </submittedName>
</protein>
<feature type="domain" description="Tail specific protease" evidence="1">
    <location>
        <begin position="191"/>
        <end position="399"/>
    </location>
</feature>
<dbReference type="SUPFAM" id="SSF50156">
    <property type="entry name" value="PDZ domain-like"/>
    <property type="match status" value="1"/>
</dbReference>
<dbReference type="InterPro" id="IPR036034">
    <property type="entry name" value="PDZ_sf"/>
</dbReference>
<dbReference type="GO" id="GO:0006508">
    <property type="term" value="P:proteolysis"/>
    <property type="evidence" value="ECO:0007669"/>
    <property type="project" value="InterPro"/>
</dbReference>
<dbReference type="InterPro" id="IPR029045">
    <property type="entry name" value="ClpP/crotonase-like_dom_sf"/>
</dbReference>
<dbReference type="CDD" id="cd07561">
    <property type="entry name" value="Peptidase_S41_CPP_like"/>
    <property type="match status" value="1"/>
</dbReference>
<evidence type="ECO:0000313" key="2">
    <source>
        <dbReference type="EMBL" id="EJX03621.1"/>
    </source>
</evidence>
<dbReference type="Gene3D" id="2.30.42.10">
    <property type="match status" value="1"/>
</dbReference>
<dbReference type="Pfam" id="PF03572">
    <property type="entry name" value="Peptidase_S41"/>
    <property type="match status" value="1"/>
</dbReference>
<dbReference type="InterPro" id="IPR041613">
    <property type="entry name" value="Pept_S41_N"/>
</dbReference>
<dbReference type="GO" id="GO:0004175">
    <property type="term" value="F:endopeptidase activity"/>
    <property type="evidence" value="ECO:0007669"/>
    <property type="project" value="TreeGrafter"/>
</dbReference>
<dbReference type="AlphaFoldDB" id="J9CTT8"/>
<dbReference type="Gene3D" id="3.30.750.170">
    <property type="match status" value="1"/>
</dbReference>
<gene>
    <name evidence="2" type="ORF">EVA_08297</name>
</gene>
<dbReference type="InterPro" id="IPR005151">
    <property type="entry name" value="Tail-specific_protease"/>
</dbReference>
<dbReference type="PANTHER" id="PTHR32060">
    <property type="entry name" value="TAIL-SPECIFIC PROTEASE"/>
    <property type="match status" value="1"/>
</dbReference>
<dbReference type="SMART" id="SM00245">
    <property type="entry name" value="TSPc"/>
    <property type="match status" value="1"/>
</dbReference>